<keyword evidence="12" id="KW-0346">Stress response</keyword>
<evidence type="ECO:0000313" key="19">
    <source>
        <dbReference type="Proteomes" id="UP000286954"/>
    </source>
</evidence>
<feature type="binding site" evidence="15">
    <location>
        <begin position="228"/>
        <end position="230"/>
    </location>
    <ligand>
        <name>substrate</name>
    </ligand>
</feature>
<comment type="subcellular location">
    <subcellularLocation>
        <location evidence="2">Periplasm</location>
    </subcellularLocation>
</comment>
<evidence type="ECO:0000256" key="8">
    <source>
        <dbReference type="ARBA" id="ARBA00022737"/>
    </source>
</evidence>
<feature type="binding site" evidence="15">
    <location>
        <position position="124"/>
    </location>
    <ligand>
        <name>substrate</name>
    </ligand>
</feature>
<evidence type="ECO:0000256" key="2">
    <source>
        <dbReference type="ARBA" id="ARBA00004418"/>
    </source>
</evidence>
<evidence type="ECO:0000256" key="11">
    <source>
        <dbReference type="ARBA" id="ARBA00022825"/>
    </source>
</evidence>
<dbReference type="PRINTS" id="PR00834">
    <property type="entry name" value="PROTEASES2C"/>
</dbReference>
<dbReference type="GO" id="GO:0006508">
    <property type="term" value="P:proteolysis"/>
    <property type="evidence" value="ECO:0007669"/>
    <property type="project" value="UniProtKB-KW"/>
</dbReference>
<dbReference type="GO" id="GO:0004252">
    <property type="term" value="F:serine-type endopeptidase activity"/>
    <property type="evidence" value="ECO:0007669"/>
    <property type="project" value="InterPro"/>
</dbReference>
<feature type="binding site" evidence="15">
    <location>
        <position position="154"/>
    </location>
    <ligand>
        <name>substrate</name>
    </ligand>
</feature>
<dbReference type="EMBL" id="CP018911">
    <property type="protein sequence ID" value="AZU04578.1"/>
    <property type="molecule type" value="Genomic_DNA"/>
</dbReference>
<keyword evidence="6 18" id="KW-0645">Protease</keyword>
<dbReference type="InterPro" id="IPR011782">
    <property type="entry name" value="Pept_S1C_Do"/>
</dbReference>
<keyword evidence="10" id="KW-0378">Hydrolase</keyword>
<gene>
    <name evidence="18" type="ORF">X907_2055</name>
</gene>
<dbReference type="SUPFAM" id="SSF50494">
    <property type="entry name" value="Trypsin-like serine proteases"/>
    <property type="match status" value="1"/>
</dbReference>
<keyword evidence="9" id="KW-0574">Periplasm</keyword>
<dbReference type="InterPro" id="IPR009003">
    <property type="entry name" value="Peptidase_S1_PA"/>
</dbReference>
<dbReference type="CDD" id="cd10839">
    <property type="entry name" value="cpPDZ1_DegP-like"/>
    <property type="match status" value="1"/>
</dbReference>
<dbReference type="SMART" id="SM00228">
    <property type="entry name" value="PDZ"/>
    <property type="match status" value="2"/>
</dbReference>
<evidence type="ECO:0000256" key="6">
    <source>
        <dbReference type="ARBA" id="ARBA00022670"/>
    </source>
</evidence>
<evidence type="ECO:0000256" key="7">
    <source>
        <dbReference type="ARBA" id="ARBA00022729"/>
    </source>
</evidence>
<evidence type="ECO:0000256" key="14">
    <source>
        <dbReference type="PIRSR" id="PIRSR611782-1"/>
    </source>
</evidence>
<protein>
    <recommendedName>
        <fullName evidence="5">Probable periplasmic serine endoprotease DegP-like</fullName>
        <ecNumber evidence="4">3.4.21.107</ecNumber>
    </recommendedName>
    <alternativeName>
        <fullName evidence="13">Protease Do</fullName>
    </alternativeName>
</protein>
<dbReference type="RefSeq" id="WP_233352304.1">
    <property type="nucleotide sequence ID" value="NZ_BMFB01000001.1"/>
</dbReference>
<keyword evidence="8" id="KW-0677">Repeat</keyword>
<dbReference type="Pfam" id="PF13365">
    <property type="entry name" value="Trypsin_2"/>
    <property type="match status" value="1"/>
</dbReference>
<sequence length="493" mass="51477">MMSPRAFRSLLIPALLAGSVCLMPMELSPGASAQTARSAASMPPGTPMSFADLIERVSPAVVSIEAAGSVDPRGVPDLSDIPPQFREFFERFGGQGAPAQPRERRSQGSGFFISADGLLVTNEHVIAGSSEITVTLSDGSEFPAEVVGRDAATDIALLRVNGSGREFAHVSLDRTPSIRVGDWVVAVGNPFGLGGTATAGIVSAIGRPLGNTQLYTNFLQIDAPINRGNSGGPAFDLNGNVVGVNSAIFSPTGGNVGIGFAIPSDLAASVVDQLIEGGEVRRGYLGIAPQSLTADLAESLGLPRDRRGVLVAEVIAGTPAAEAGLQNGDVIIRIDGQAVNEQRELFQRIGSVPPGERVELRVIRDGRERTIRVRLSERPDAGTPSSTPEVQPSRNEVFGMSLAPADDAARERVGASGTRGLLVSGVRSDSEASRRDIRNGDVILEAGGRDVSSVEDLRAAVAAARESNRNAVLVLVARQQGGVRYVALRLDAE</sequence>
<name>A0A3T0EBZ4_9PROT</name>
<dbReference type="InterPro" id="IPR001940">
    <property type="entry name" value="Peptidase_S1C"/>
</dbReference>
<evidence type="ECO:0000256" key="5">
    <source>
        <dbReference type="ARBA" id="ARBA00013958"/>
    </source>
</evidence>
<accession>A0A3T0EBZ4</accession>
<keyword evidence="11" id="KW-0720">Serine protease</keyword>
<dbReference type="PANTHER" id="PTHR22939:SF130">
    <property type="entry name" value="PERIPLASMIC SERINE ENDOPROTEASE DEGP-LIKE-RELATED"/>
    <property type="match status" value="1"/>
</dbReference>
<proteinExistence type="inferred from homology"/>
<dbReference type="PROSITE" id="PS50106">
    <property type="entry name" value="PDZ"/>
    <property type="match status" value="2"/>
</dbReference>
<evidence type="ECO:0000256" key="3">
    <source>
        <dbReference type="ARBA" id="ARBA00010541"/>
    </source>
</evidence>
<dbReference type="KEGG" id="gak:X907_2055"/>
<evidence type="ECO:0000256" key="12">
    <source>
        <dbReference type="ARBA" id="ARBA00023016"/>
    </source>
</evidence>
<feature type="active site" description="Charge relay system" evidence="14">
    <location>
        <position position="124"/>
    </location>
</feature>
<dbReference type="InterPro" id="IPR001478">
    <property type="entry name" value="PDZ"/>
</dbReference>
<dbReference type="SUPFAM" id="SSF50156">
    <property type="entry name" value="PDZ domain-like"/>
    <property type="match status" value="2"/>
</dbReference>
<feature type="region of interest" description="Disordered" evidence="16">
    <location>
        <begin position="375"/>
        <end position="395"/>
    </location>
</feature>
<dbReference type="EC" id="3.4.21.107" evidence="4"/>
<feature type="signal peptide" evidence="17">
    <location>
        <begin position="1"/>
        <end position="33"/>
    </location>
</feature>
<dbReference type="Pfam" id="PF13180">
    <property type="entry name" value="PDZ_2"/>
    <property type="match status" value="1"/>
</dbReference>
<evidence type="ECO:0000256" key="9">
    <source>
        <dbReference type="ARBA" id="ARBA00022764"/>
    </source>
</evidence>
<feature type="compositionally biased region" description="Polar residues" evidence="16">
    <location>
        <begin position="383"/>
        <end position="394"/>
    </location>
</feature>
<evidence type="ECO:0000256" key="1">
    <source>
        <dbReference type="ARBA" id="ARBA00001772"/>
    </source>
</evidence>
<dbReference type="InterPro" id="IPR036034">
    <property type="entry name" value="PDZ_sf"/>
</dbReference>
<dbReference type="NCBIfam" id="TIGR02037">
    <property type="entry name" value="degP_htrA_DO"/>
    <property type="match status" value="1"/>
</dbReference>
<feature type="chain" id="PRO_5043602002" description="Probable periplasmic serine endoprotease DegP-like" evidence="17">
    <location>
        <begin position="34"/>
        <end position="493"/>
    </location>
</feature>
<dbReference type="PANTHER" id="PTHR22939">
    <property type="entry name" value="SERINE PROTEASE FAMILY S1C HTRA-RELATED"/>
    <property type="match status" value="1"/>
</dbReference>
<evidence type="ECO:0000256" key="10">
    <source>
        <dbReference type="ARBA" id="ARBA00022801"/>
    </source>
</evidence>
<dbReference type="Proteomes" id="UP000286954">
    <property type="component" value="Chromosome"/>
</dbReference>
<feature type="active site" description="Charge relay system" evidence="14">
    <location>
        <position position="230"/>
    </location>
</feature>
<dbReference type="Gene3D" id="2.40.10.120">
    <property type="match status" value="1"/>
</dbReference>
<organism evidence="18 19">
    <name type="scientific">Glycocaulis alkaliphilus</name>
    <dbReference type="NCBI Taxonomy" id="1434191"/>
    <lineage>
        <taxon>Bacteria</taxon>
        <taxon>Pseudomonadati</taxon>
        <taxon>Pseudomonadota</taxon>
        <taxon>Alphaproteobacteria</taxon>
        <taxon>Maricaulales</taxon>
        <taxon>Maricaulaceae</taxon>
        <taxon>Glycocaulis</taxon>
    </lineage>
</organism>
<dbReference type="Pfam" id="PF00595">
    <property type="entry name" value="PDZ"/>
    <property type="match status" value="1"/>
</dbReference>
<reference evidence="18 19" key="1">
    <citation type="submission" date="2016-12" db="EMBL/GenBank/DDBJ databases">
        <title>The genome of dimorphic prosthecate Glycocaulis alkaliphilus 6b-8t, isolated from crude oil dictates its adaptability in petroleum environments.</title>
        <authorList>
            <person name="Wu X.-L."/>
            <person name="Geng S."/>
        </authorList>
    </citation>
    <scope>NUCLEOTIDE SEQUENCE [LARGE SCALE GENOMIC DNA]</scope>
    <source>
        <strain evidence="18 19">6B-8</strain>
    </source>
</reference>
<evidence type="ECO:0000313" key="18">
    <source>
        <dbReference type="EMBL" id="AZU04578.1"/>
    </source>
</evidence>
<dbReference type="AlphaFoldDB" id="A0A3T0EBZ4"/>
<evidence type="ECO:0000256" key="17">
    <source>
        <dbReference type="SAM" id="SignalP"/>
    </source>
</evidence>
<evidence type="ECO:0000256" key="4">
    <source>
        <dbReference type="ARBA" id="ARBA00013035"/>
    </source>
</evidence>
<comment type="catalytic activity">
    <reaction evidence="1">
        <text>Acts on substrates that are at least partially unfolded. The cleavage site P1 residue is normally between a pair of hydrophobic residues, such as Val-|-Val.</text>
        <dbReference type="EC" id="3.4.21.107"/>
    </reaction>
</comment>
<keyword evidence="19" id="KW-1185">Reference proteome</keyword>
<evidence type="ECO:0000256" key="15">
    <source>
        <dbReference type="PIRSR" id="PIRSR611782-2"/>
    </source>
</evidence>
<evidence type="ECO:0000256" key="16">
    <source>
        <dbReference type="SAM" id="MobiDB-lite"/>
    </source>
</evidence>
<evidence type="ECO:0000256" key="13">
    <source>
        <dbReference type="ARBA" id="ARBA00032850"/>
    </source>
</evidence>
<comment type="similarity">
    <text evidence="3">Belongs to the peptidase S1C family.</text>
</comment>
<dbReference type="Gene3D" id="2.30.42.10">
    <property type="match status" value="2"/>
</dbReference>
<feature type="active site" description="Charge relay system" evidence="14">
    <location>
        <position position="154"/>
    </location>
</feature>
<keyword evidence="7 17" id="KW-0732">Signal</keyword>